<dbReference type="Proteomes" id="UP001162087">
    <property type="component" value="Chromosome 4"/>
</dbReference>
<organism evidence="1 2">
    <name type="scientific">Saccharomyces kudriavzevii (strain ATCC MYA-4449 / AS 2.2408 / CBS 8840 / NBRC 1802 / NCYC 2889)</name>
    <name type="common">Yeast</name>
    <dbReference type="NCBI Taxonomy" id="226230"/>
    <lineage>
        <taxon>Eukaryota</taxon>
        <taxon>Fungi</taxon>
        <taxon>Dikarya</taxon>
        <taxon>Ascomycota</taxon>
        <taxon>Saccharomycotina</taxon>
        <taxon>Saccharomycetes</taxon>
        <taxon>Saccharomycetales</taxon>
        <taxon>Saccharomycetaceae</taxon>
        <taxon>Saccharomyces</taxon>
    </lineage>
</organism>
<evidence type="ECO:0000313" key="2">
    <source>
        <dbReference type="Proteomes" id="UP001162087"/>
    </source>
</evidence>
<name>A0AA35JF95_SACK1</name>
<reference evidence="1" key="1">
    <citation type="submission" date="2022-10" db="EMBL/GenBank/DDBJ databases">
        <authorList>
            <person name="Byrne P K."/>
        </authorList>
    </citation>
    <scope>NUCLEOTIDE SEQUENCE</scope>
    <source>
        <strain evidence="1">IFO1802</strain>
    </source>
</reference>
<dbReference type="EMBL" id="OX365899">
    <property type="protein sequence ID" value="CAI4058152.1"/>
    <property type="molecule type" value="Genomic_DNA"/>
</dbReference>
<proteinExistence type="predicted"/>
<protein>
    <submittedName>
        <fullName evidence="1">Uncharacterized protein</fullName>
    </submittedName>
</protein>
<dbReference type="RefSeq" id="XP_056086761.1">
    <property type="nucleotide sequence ID" value="XM_056232487.1"/>
</dbReference>
<dbReference type="Gene3D" id="3.30.420.40">
    <property type="match status" value="2"/>
</dbReference>
<dbReference type="Pfam" id="PF00022">
    <property type="entry name" value="Actin"/>
    <property type="match status" value="1"/>
</dbReference>
<accession>A0AA35JF95</accession>
<dbReference type="GeneID" id="80923061"/>
<gene>
    <name evidence="1" type="primary">SKDI04G3320</name>
    <name evidence="1" type="ORF">SKDI_04G3320</name>
</gene>
<sequence length="284" mass="32703">MPDSIVIVYWEGNKIEIGRSDRACPQETIPWKTGTIDEENSDELKEIFNHYFQMYGPLENQEVHVLILEDVFTSIIEKRIICGILLLELKCACVSFIPRVIMHCISCNATNALVIDVSAAHTTCVPIFDLRPLQKYIRYSKRGKSQLVLDDYPSGCPYTPIFFDEDYNSKIQDDDEIPVINLAKCIINSLPIDLRKPLRENIILVNVEEEYEATIRDLFKQKMDMSKIQLSKNCWRGGSIYAKTLLHAEGVNVVGVKREEFYNDPNIAPDWFDFYFRSGAKCTK</sequence>
<keyword evidence="2" id="KW-1185">Reference proteome</keyword>
<dbReference type="SUPFAM" id="SSF53067">
    <property type="entry name" value="Actin-like ATPase domain"/>
    <property type="match status" value="2"/>
</dbReference>
<dbReference type="InterPro" id="IPR043129">
    <property type="entry name" value="ATPase_NBD"/>
</dbReference>
<dbReference type="InterPro" id="IPR004000">
    <property type="entry name" value="Actin"/>
</dbReference>
<dbReference type="AlphaFoldDB" id="A0AA35JF95"/>
<evidence type="ECO:0000313" key="1">
    <source>
        <dbReference type="EMBL" id="CAI4058152.1"/>
    </source>
</evidence>